<dbReference type="Proteomes" id="UP000887226">
    <property type="component" value="Unassembled WGS sequence"/>
</dbReference>
<evidence type="ECO:0000313" key="1">
    <source>
        <dbReference type="EMBL" id="KAG9243971.1"/>
    </source>
</evidence>
<dbReference type="AlphaFoldDB" id="A0A9P7Z2B2"/>
<dbReference type="OrthoDB" id="4850648at2759"/>
<name>A0A9P7Z2B2_9HELO</name>
<comment type="caution">
    <text evidence="1">The sequence shown here is derived from an EMBL/GenBank/DDBJ whole genome shotgun (WGS) entry which is preliminary data.</text>
</comment>
<sequence length="130" mass="15024">DHTAEFLTLVLSSYVESITATPSTPSLARQLVEECGIRERNKIPLTCNHLIPREVLQKMLKRKLHTVDHLKDVAWVYCACHNQIHKLASNESLAWNWSTVEKLLERDGIRFFAAWMGKVRVFEVDHESRA</sequence>
<keyword evidence="2" id="KW-1185">Reference proteome</keyword>
<dbReference type="PANTHER" id="PTHR37827">
    <property type="entry name" value="TUDOR DOMAIN-CONTAINING PROTEIN"/>
    <property type="match status" value="1"/>
</dbReference>
<organism evidence="1 2">
    <name type="scientific">Calycina marina</name>
    <dbReference type="NCBI Taxonomy" id="1763456"/>
    <lineage>
        <taxon>Eukaryota</taxon>
        <taxon>Fungi</taxon>
        <taxon>Dikarya</taxon>
        <taxon>Ascomycota</taxon>
        <taxon>Pezizomycotina</taxon>
        <taxon>Leotiomycetes</taxon>
        <taxon>Helotiales</taxon>
        <taxon>Pezizellaceae</taxon>
        <taxon>Calycina</taxon>
    </lineage>
</organism>
<dbReference type="PANTHER" id="PTHR37827:SF1">
    <property type="entry name" value="HNH DOMAIN-CONTAINING PROTEIN"/>
    <property type="match status" value="1"/>
</dbReference>
<protein>
    <submittedName>
        <fullName evidence="1">Uncharacterized protein</fullName>
    </submittedName>
</protein>
<proteinExistence type="predicted"/>
<dbReference type="EMBL" id="MU253938">
    <property type="protein sequence ID" value="KAG9243971.1"/>
    <property type="molecule type" value="Genomic_DNA"/>
</dbReference>
<reference evidence="1" key="1">
    <citation type="journal article" date="2021" name="IMA Fungus">
        <title>Genomic characterization of three marine fungi, including Emericellopsis atlantica sp. nov. with signatures of a generalist lifestyle and marine biomass degradation.</title>
        <authorList>
            <person name="Hagestad O.C."/>
            <person name="Hou L."/>
            <person name="Andersen J.H."/>
            <person name="Hansen E.H."/>
            <person name="Altermark B."/>
            <person name="Li C."/>
            <person name="Kuhnert E."/>
            <person name="Cox R.J."/>
            <person name="Crous P.W."/>
            <person name="Spatafora J.W."/>
            <person name="Lail K."/>
            <person name="Amirebrahimi M."/>
            <person name="Lipzen A."/>
            <person name="Pangilinan J."/>
            <person name="Andreopoulos W."/>
            <person name="Hayes R.D."/>
            <person name="Ng V."/>
            <person name="Grigoriev I.V."/>
            <person name="Jackson S.A."/>
            <person name="Sutton T.D.S."/>
            <person name="Dobson A.D.W."/>
            <person name="Rama T."/>
        </authorList>
    </citation>
    <scope>NUCLEOTIDE SEQUENCE</scope>
    <source>
        <strain evidence="1">TRa3180A</strain>
    </source>
</reference>
<accession>A0A9P7Z2B2</accession>
<evidence type="ECO:0000313" key="2">
    <source>
        <dbReference type="Proteomes" id="UP000887226"/>
    </source>
</evidence>
<gene>
    <name evidence="1" type="ORF">BJ878DRAFT_422396</name>
</gene>
<feature type="non-terminal residue" evidence="1">
    <location>
        <position position="1"/>
    </location>
</feature>